<accession>A0A6J4SNE1</accession>
<evidence type="ECO:0000313" key="2">
    <source>
        <dbReference type="EMBL" id="CAA9501992.1"/>
    </source>
</evidence>
<feature type="compositionally biased region" description="Basic and acidic residues" evidence="1">
    <location>
        <begin position="104"/>
        <end position="121"/>
    </location>
</feature>
<feature type="non-terminal residue" evidence="2">
    <location>
        <position position="121"/>
    </location>
</feature>
<protein>
    <submittedName>
        <fullName evidence="2">Uncharacterized protein</fullName>
    </submittedName>
</protein>
<dbReference type="EMBL" id="CADCVO010000369">
    <property type="protein sequence ID" value="CAA9501992.1"/>
    <property type="molecule type" value="Genomic_DNA"/>
</dbReference>
<organism evidence="2">
    <name type="scientific">uncultured Solirubrobacteraceae bacterium</name>
    <dbReference type="NCBI Taxonomy" id="1162706"/>
    <lineage>
        <taxon>Bacteria</taxon>
        <taxon>Bacillati</taxon>
        <taxon>Actinomycetota</taxon>
        <taxon>Thermoleophilia</taxon>
        <taxon>Solirubrobacterales</taxon>
        <taxon>Solirubrobacteraceae</taxon>
        <taxon>environmental samples</taxon>
    </lineage>
</organism>
<feature type="non-terminal residue" evidence="2">
    <location>
        <position position="1"/>
    </location>
</feature>
<gene>
    <name evidence="2" type="ORF">AVDCRST_MAG13-2320</name>
</gene>
<sequence>GRHRTAGALLPGARALRPPRLGPVAAPARAARRRAGGRRPGRAAPARARARVDRRPRLGPLRRGPVARAGPRLRGALGRRGDGRPGRRALLHAARVPAQALRPAVDRPGGRHGDRPGRRGL</sequence>
<proteinExistence type="predicted"/>
<feature type="compositionally biased region" description="Basic residues" evidence="1">
    <location>
        <begin position="30"/>
        <end position="41"/>
    </location>
</feature>
<name>A0A6J4SNE1_9ACTN</name>
<feature type="region of interest" description="Disordered" evidence="1">
    <location>
        <begin position="1"/>
        <end position="121"/>
    </location>
</feature>
<feature type="compositionally biased region" description="Low complexity" evidence="1">
    <location>
        <begin position="58"/>
        <end position="76"/>
    </location>
</feature>
<dbReference type="AlphaFoldDB" id="A0A6J4SNE1"/>
<evidence type="ECO:0000256" key="1">
    <source>
        <dbReference type="SAM" id="MobiDB-lite"/>
    </source>
</evidence>
<reference evidence="2" key="1">
    <citation type="submission" date="2020-02" db="EMBL/GenBank/DDBJ databases">
        <authorList>
            <person name="Meier V. D."/>
        </authorList>
    </citation>
    <scope>NUCLEOTIDE SEQUENCE</scope>
    <source>
        <strain evidence="2">AVDCRST_MAG13</strain>
    </source>
</reference>
<feature type="compositionally biased region" description="Low complexity" evidence="1">
    <location>
        <begin position="1"/>
        <end position="29"/>
    </location>
</feature>